<organism evidence="2 3">
    <name type="scientific">Neobacillus bataviensis LMG 21833</name>
    <dbReference type="NCBI Taxonomy" id="1117379"/>
    <lineage>
        <taxon>Bacteria</taxon>
        <taxon>Bacillati</taxon>
        <taxon>Bacillota</taxon>
        <taxon>Bacilli</taxon>
        <taxon>Bacillales</taxon>
        <taxon>Bacillaceae</taxon>
        <taxon>Neobacillus</taxon>
    </lineage>
</organism>
<dbReference type="EMBL" id="AJLS01000111">
    <property type="protein sequence ID" value="EKN66798.1"/>
    <property type="molecule type" value="Genomic_DNA"/>
</dbReference>
<gene>
    <name evidence="2" type="primary">gatC</name>
    <name evidence="2" type="ORF">BABA_14107</name>
</gene>
<reference evidence="2 3" key="1">
    <citation type="journal article" date="2012" name="Front. Microbiol.">
        <title>Redundancy and modularity in membrane-associated dissimilatory nitrate reduction in Bacillus.</title>
        <authorList>
            <person name="Heylen K."/>
            <person name="Keltjens J."/>
        </authorList>
    </citation>
    <scope>NUCLEOTIDE SEQUENCE [LARGE SCALE GENOMIC DNA]</scope>
    <source>
        <strain evidence="3">LMG 21833T</strain>
    </source>
</reference>
<keyword evidence="2" id="KW-0808">Transferase</keyword>
<feature type="compositionally biased region" description="Basic and acidic residues" evidence="1">
    <location>
        <begin position="1"/>
        <end position="15"/>
    </location>
</feature>
<dbReference type="AlphaFoldDB" id="K6DFD9"/>
<evidence type="ECO:0000313" key="3">
    <source>
        <dbReference type="Proteomes" id="UP000006316"/>
    </source>
</evidence>
<dbReference type="GO" id="GO:0016740">
    <property type="term" value="F:transferase activity"/>
    <property type="evidence" value="ECO:0007669"/>
    <property type="project" value="UniProtKB-KW"/>
</dbReference>
<evidence type="ECO:0000313" key="2">
    <source>
        <dbReference type="EMBL" id="EKN66798.1"/>
    </source>
</evidence>
<proteinExistence type="predicted"/>
<keyword evidence="2" id="KW-0436">Ligase</keyword>
<evidence type="ECO:0000256" key="1">
    <source>
        <dbReference type="SAM" id="MobiDB-lite"/>
    </source>
</evidence>
<feature type="region of interest" description="Disordered" evidence="1">
    <location>
        <begin position="1"/>
        <end position="24"/>
    </location>
</feature>
<protein>
    <submittedName>
        <fullName evidence="2">Aspartyl/glutamyl-tRNA amidotransferase subunit C</fullName>
        <ecNumber evidence="2">6.3.5.-</ecNumber>
    </submittedName>
</protein>
<feature type="non-terminal residue" evidence="2">
    <location>
        <position position="24"/>
    </location>
</feature>
<name>K6DFD9_9BACI</name>
<accession>K6DFD9</accession>
<dbReference type="EC" id="6.3.5.-" evidence="2"/>
<dbReference type="GO" id="GO:0016874">
    <property type="term" value="F:ligase activity"/>
    <property type="evidence" value="ECO:0007669"/>
    <property type="project" value="UniProtKB-KW"/>
</dbReference>
<comment type="caution">
    <text evidence="2">The sequence shown here is derived from an EMBL/GenBank/DDBJ whole genome shotgun (WGS) entry which is preliminary data.</text>
</comment>
<sequence length="24" mass="2760">MREDVAEKGLDREKLMAAVPEKED</sequence>
<keyword evidence="3" id="KW-1185">Reference proteome</keyword>
<dbReference type="Proteomes" id="UP000006316">
    <property type="component" value="Unassembled WGS sequence"/>
</dbReference>